<protein>
    <submittedName>
        <fullName evidence="2">Uncharacterized protein</fullName>
    </submittedName>
</protein>
<keyword evidence="3" id="KW-1185">Reference proteome</keyword>
<accession>A0ABS6N9K5</accession>
<sequence length="421" mass="46840">MDPEQTIARRRVFYIPGYDPIHPRRYRELYRKEGAAQAGISGYEIGLKPKTTKGPYGWHVSATIDGAEVDADIEVLVWSDIVRDSMSNSIPATYWQLVRTAWEYIATGALWRLMKLRKGPVIAALYPIGMLLGQLLLAGAVFYGVAMASAWGMHRTTELFTGPTVFGPFFALRNYLALALGLGAGWALLRWFKARDGKLFAYYLMHDYAYSAQFRGANPPELEARMAEFSDTIAHALTDDVDEVLVVGHSSGAHLAVSILADIIRQGRVPANGPKLAFLSLGQVVPMVSFLRDAHRLRADLQFLSARTELTWVDVTAPGDGCAFALCDPVSVSGVAPSDKRWPLVFSAQFTNALSPERWKALRWRFFRLHFQYLCAFDRPLDYDYFQITAGPVSLADRYAGRPPSASRIDRAVSKYTSVAA</sequence>
<feature type="transmembrane region" description="Helical" evidence="1">
    <location>
        <begin position="121"/>
        <end position="145"/>
    </location>
</feature>
<evidence type="ECO:0000313" key="2">
    <source>
        <dbReference type="EMBL" id="MBV2360696.1"/>
    </source>
</evidence>
<gene>
    <name evidence="2" type="ORF">KUH32_12990</name>
</gene>
<evidence type="ECO:0000256" key="1">
    <source>
        <dbReference type="SAM" id="Phobius"/>
    </source>
</evidence>
<evidence type="ECO:0000313" key="3">
    <source>
        <dbReference type="Proteomes" id="UP001166293"/>
    </source>
</evidence>
<reference evidence="2" key="1">
    <citation type="submission" date="2021-06" db="EMBL/GenBank/DDBJ databases">
        <title>Thalassococcus sp. CAU 1522 isolated from sea sand, Republic of Korea.</title>
        <authorList>
            <person name="Kim W."/>
        </authorList>
    </citation>
    <scope>NUCLEOTIDE SEQUENCE</scope>
    <source>
        <strain evidence="2">CAU 1522</strain>
    </source>
</reference>
<dbReference type="Proteomes" id="UP001166293">
    <property type="component" value="Unassembled WGS sequence"/>
</dbReference>
<organism evidence="2 3">
    <name type="scientific">Thalassococcus arenae</name>
    <dbReference type="NCBI Taxonomy" id="2851652"/>
    <lineage>
        <taxon>Bacteria</taxon>
        <taxon>Pseudomonadati</taxon>
        <taxon>Pseudomonadota</taxon>
        <taxon>Alphaproteobacteria</taxon>
        <taxon>Rhodobacterales</taxon>
        <taxon>Roseobacteraceae</taxon>
        <taxon>Thalassococcus</taxon>
    </lineage>
</organism>
<name>A0ABS6N9K5_9RHOB</name>
<keyword evidence="1" id="KW-0812">Transmembrane</keyword>
<keyword evidence="1" id="KW-0472">Membrane</keyword>
<dbReference type="RefSeq" id="WP_217779013.1">
    <property type="nucleotide sequence ID" value="NZ_JAHRWL010000002.1"/>
</dbReference>
<comment type="caution">
    <text evidence="2">The sequence shown here is derived from an EMBL/GenBank/DDBJ whole genome shotgun (WGS) entry which is preliminary data.</text>
</comment>
<feature type="transmembrane region" description="Helical" evidence="1">
    <location>
        <begin position="165"/>
        <end position="189"/>
    </location>
</feature>
<proteinExistence type="predicted"/>
<dbReference type="EMBL" id="JAHRWL010000002">
    <property type="protein sequence ID" value="MBV2360696.1"/>
    <property type="molecule type" value="Genomic_DNA"/>
</dbReference>
<keyword evidence="1" id="KW-1133">Transmembrane helix</keyword>